<evidence type="ECO:0000256" key="1">
    <source>
        <dbReference type="SAM" id="MobiDB-lite"/>
    </source>
</evidence>
<feature type="region of interest" description="Disordered" evidence="1">
    <location>
        <begin position="233"/>
        <end position="260"/>
    </location>
</feature>
<organism evidence="2 3">
    <name type="scientific">Ancylostoma caninum</name>
    <name type="common">Dog hookworm</name>
    <dbReference type="NCBI Taxonomy" id="29170"/>
    <lineage>
        <taxon>Eukaryota</taxon>
        <taxon>Metazoa</taxon>
        <taxon>Ecdysozoa</taxon>
        <taxon>Nematoda</taxon>
        <taxon>Chromadorea</taxon>
        <taxon>Rhabditida</taxon>
        <taxon>Rhabditina</taxon>
        <taxon>Rhabditomorpha</taxon>
        <taxon>Strongyloidea</taxon>
        <taxon>Ancylostomatidae</taxon>
        <taxon>Ancylostomatinae</taxon>
        <taxon>Ancylostoma</taxon>
    </lineage>
</organism>
<protein>
    <submittedName>
        <fullName evidence="2">Uncharacterized protein</fullName>
    </submittedName>
</protein>
<keyword evidence="3" id="KW-1185">Reference proteome</keyword>
<name>A0A368F552_ANCCA</name>
<sequence length="260" mass="29530">MSSLPETLKSILSSASISNEIGTAFMSLASTIEQLRAKTNETAKEVELVRKLARTCWLMVFNMPLQFGVGKGQSLQNLLEKLGYGKPLFDHDRDLLASDMVYVNRNGSTCNMAFFVAQRHHDYLLSAPFQKKILQYNKELERGSWVSFGRVLTPTERADFEMAQALKRLLISKMKAKKLEDPSYSVLFVLVDKSTLRLRIDKTYFTLEEASLRYGINVDEIIAEKTRYHEANPVIAEKRKGNKRKGENNSVAPSSKIQKL</sequence>
<feature type="compositionally biased region" description="Basic and acidic residues" evidence="1">
    <location>
        <begin position="233"/>
        <end position="247"/>
    </location>
</feature>
<evidence type="ECO:0000313" key="2">
    <source>
        <dbReference type="EMBL" id="RCN27264.1"/>
    </source>
</evidence>
<accession>A0A368F552</accession>
<reference evidence="2 3" key="1">
    <citation type="submission" date="2014-10" db="EMBL/GenBank/DDBJ databases">
        <title>Draft genome of the hookworm Ancylostoma caninum.</title>
        <authorList>
            <person name="Mitreva M."/>
        </authorList>
    </citation>
    <scope>NUCLEOTIDE SEQUENCE [LARGE SCALE GENOMIC DNA]</scope>
    <source>
        <strain evidence="2 3">Baltimore</strain>
    </source>
</reference>
<proteinExistence type="predicted"/>
<dbReference type="Proteomes" id="UP000252519">
    <property type="component" value="Unassembled WGS sequence"/>
</dbReference>
<gene>
    <name evidence="2" type="ORF">ANCCAN_27003</name>
</gene>
<feature type="compositionally biased region" description="Polar residues" evidence="1">
    <location>
        <begin position="250"/>
        <end position="260"/>
    </location>
</feature>
<comment type="caution">
    <text evidence="2">The sequence shown here is derived from an EMBL/GenBank/DDBJ whole genome shotgun (WGS) entry which is preliminary data.</text>
</comment>
<dbReference type="OrthoDB" id="5886559at2759"/>
<dbReference type="AlphaFoldDB" id="A0A368F552"/>
<dbReference type="EMBL" id="JOJR01004522">
    <property type="protein sequence ID" value="RCN27264.1"/>
    <property type="molecule type" value="Genomic_DNA"/>
</dbReference>
<evidence type="ECO:0000313" key="3">
    <source>
        <dbReference type="Proteomes" id="UP000252519"/>
    </source>
</evidence>